<keyword evidence="4" id="KW-0804">Transcription</keyword>
<dbReference type="PANTHER" id="PTHR30346:SF0">
    <property type="entry name" value="HCA OPERON TRANSCRIPTIONAL ACTIVATOR HCAR"/>
    <property type="match status" value="1"/>
</dbReference>
<organism evidence="6 7">
    <name type="scientific">Hominiventricola aquisgranensis</name>
    <dbReference type="NCBI Taxonomy" id="3133164"/>
    <lineage>
        <taxon>Bacteria</taxon>
        <taxon>Bacillati</taxon>
        <taxon>Bacillota</taxon>
        <taxon>Clostridia</taxon>
        <taxon>Lachnospirales</taxon>
        <taxon>Lachnospiraceae</taxon>
        <taxon>Hominiventricola</taxon>
    </lineage>
</organism>
<dbReference type="Pfam" id="PF00126">
    <property type="entry name" value="HTH_1"/>
    <property type="match status" value="1"/>
</dbReference>
<evidence type="ECO:0000256" key="4">
    <source>
        <dbReference type="ARBA" id="ARBA00023163"/>
    </source>
</evidence>
<dbReference type="InterPro" id="IPR036388">
    <property type="entry name" value="WH-like_DNA-bd_sf"/>
</dbReference>
<proteinExistence type="inferred from homology"/>
<comment type="caution">
    <text evidence="6">The sequence shown here is derived from an EMBL/GenBank/DDBJ whole genome shotgun (WGS) entry which is preliminary data.</text>
</comment>
<dbReference type="Gene3D" id="1.10.10.10">
    <property type="entry name" value="Winged helix-like DNA-binding domain superfamily/Winged helix DNA-binding domain"/>
    <property type="match status" value="1"/>
</dbReference>
<accession>A0ABV1I0Y7</accession>
<protein>
    <submittedName>
        <fullName evidence="6">LysR family transcriptional regulator</fullName>
    </submittedName>
</protein>
<dbReference type="PROSITE" id="PS50931">
    <property type="entry name" value="HTH_LYSR"/>
    <property type="match status" value="1"/>
</dbReference>
<name>A0ABV1I0Y7_9FIRM</name>
<dbReference type="InterPro" id="IPR000847">
    <property type="entry name" value="LysR_HTH_N"/>
</dbReference>
<keyword evidence="7" id="KW-1185">Reference proteome</keyword>
<evidence type="ECO:0000256" key="1">
    <source>
        <dbReference type="ARBA" id="ARBA00009437"/>
    </source>
</evidence>
<dbReference type="RefSeq" id="WP_349144405.1">
    <property type="nucleotide sequence ID" value="NZ_JBBMFC010000013.1"/>
</dbReference>
<dbReference type="SUPFAM" id="SSF46785">
    <property type="entry name" value="Winged helix' DNA-binding domain"/>
    <property type="match status" value="1"/>
</dbReference>
<dbReference type="SUPFAM" id="SSF53850">
    <property type="entry name" value="Periplasmic binding protein-like II"/>
    <property type="match status" value="1"/>
</dbReference>
<keyword evidence="2" id="KW-0805">Transcription regulation</keyword>
<evidence type="ECO:0000256" key="2">
    <source>
        <dbReference type="ARBA" id="ARBA00023015"/>
    </source>
</evidence>
<dbReference type="PANTHER" id="PTHR30346">
    <property type="entry name" value="TRANSCRIPTIONAL DUAL REGULATOR HCAR-RELATED"/>
    <property type="match status" value="1"/>
</dbReference>
<dbReference type="CDD" id="cd05466">
    <property type="entry name" value="PBP2_LTTR_substrate"/>
    <property type="match status" value="1"/>
</dbReference>
<comment type="similarity">
    <text evidence="1">Belongs to the LysR transcriptional regulatory family.</text>
</comment>
<keyword evidence="3" id="KW-0238">DNA-binding</keyword>
<dbReference type="Gene3D" id="3.40.190.290">
    <property type="match status" value="1"/>
</dbReference>
<dbReference type="Pfam" id="PF03466">
    <property type="entry name" value="LysR_substrate"/>
    <property type="match status" value="1"/>
</dbReference>
<evidence type="ECO:0000313" key="7">
    <source>
        <dbReference type="Proteomes" id="UP001470288"/>
    </source>
</evidence>
<evidence type="ECO:0000256" key="3">
    <source>
        <dbReference type="ARBA" id="ARBA00023125"/>
    </source>
</evidence>
<dbReference type="Proteomes" id="UP001470288">
    <property type="component" value="Unassembled WGS sequence"/>
</dbReference>
<evidence type="ECO:0000259" key="5">
    <source>
        <dbReference type="PROSITE" id="PS50931"/>
    </source>
</evidence>
<evidence type="ECO:0000313" key="6">
    <source>
        <dbReference type="EMBL" id="MEQ2578854.1"/>
    </source>
</evidence>
<reference evidence="6 7" key="1">
    <citation type="submission" date="2024-03" db="EMBL/GenBank/DDBJ databases">
        <title>Human intestinal bacterial collection.</title>
        <authorList>
            <person name="Pauvert C."/>
            <person name="Hitch T.C.A."/>
            <person name="Clavel T."/>
        </authorList>
    </citation>
    <scope>NUCLEOTIDE SEQUENCE [LARGE SCALE GENOMIC DNA]</scope>
    <source>
        <strain evidence="6 7">CLA-AA-H78B</strain>
    </source>
</reference>
<gene>
    <name evidence="6" type="ORF">WMO62_08375</name>
</gene>
<dbReference type="InterPro" id="IPR036390">
    <property type="entry name" value="WH_DNA-bd_sf"/>
</dbReference>
<dbReference type="InterPro" id="IPR005119">
    <property type="entry name" value="LysR_subst-bd"/>
</dbReference>
<feature type="domain" description="HTH lysR-type" evidence="5">
    <location>
        <begin position="1"/>
        <end position="58"/>
    </location>
</feature>
<dbReference type="EMBL" id="JBBMFC010000013">
    <property type="protein sequence ID" value="MEQ2578854.1"/>
    <property type="molecule type" value="Genomic_DNA"/>
</dbReference>
<sequence length="303" mass="35027">MDIKQLQYLVVSIDNGSFKKASELLYTTQPHISKTIKSLEVELGMQLLKRNARGVEATEEGRKVYEYACRILVDSGKIQHVREEKDIRMLKIAVTPDDELNHLFRTFYAQEVKEGLHVEYMERNAEELLRMVHHHRVDIGFLLVDQNQKTALLQMLAHKRLEFTEIGKRSPVLLAGPESPLYGAESVSNKELREIKLIQMDADQDMFSIQLVHGKEDYQYHRTHGKTLMTNSRDVLLELVSKTDLCSISVCGDSRQETDRRIRQIPIKGEKDRIVLGYVKRKRDELTAEAEKFLAYICENLGN</sequence>
<dbReference type="PRINTS" id="PR00039">
    <property type="entry name" value="HTHLYSR"/>
</dbReference>